<reference evidence="1" key="1">
    <citation type="submission" date="2022-08" db="EMBL/GenBank/DDBJ databases">
        <title>Genome Sequence of Lecanicillium fungicola.</title>
        <authorList>
            <person name="Buettner E."/>
        </authorList>
    </citation>
    <scope>NUCLEOTIDE SEQUENCE</scope>
    <source>
        <strain evidence="1">Babe33</strain>
    </source>
</reference>
<name>A0ACC1NH64_9HYPO</name>
<dbReference type="Proteomes" id="UP001143910">
    <property type="component" value="Unassembled WGS sequence"/>
</dbReference>
<organism evidence="1 2">
    <name type="scientific">Zarea fungicola</name>
    <dbReference type="NCBI Taxonomy" id="93591"/>
    <lineage>
        <taxon>Eukaryota</taxon>
        <taxon>Fungi</taxon>
        <taxon>Dikarya</taxon>
        <taxon>Ascomycota</taxon>
        <taxon>Pezizomycotina</taxon>
        <taxon>Sordariomycetes</taxon>
        <taxon>Hypocreomycetidae</taxon>
        <taxon>Hypocreales</taxon>
        <taxon>Cordycipitaceae</taxon>
        <taxon>Zarea</taxon>
    </lineage>
</organism>
<protein>
    <submittedName>
        <fullName evidence="1">Uncharacterized protein</fullName>
    </submittedName>
</protein>
<comment type="caution">
    <text evidence="1">The sequence shown here is derived from an EMBL/GenBank/DDBJ whole genome shotgun (WGS) entry which is preliminary data.</text>
</comment>
<sequence length="227" mass="26493">MTLYDFPTVLYDQIFETLIKAARAGYSVPEKLLNYVLHTYIWERALRSDDVTQLKTKLIRPREDMFLIGHGLSRVTSGIFDEEDAPSPIDLIVYWPPMQWLRPYRTTRRRVKLGVPGEPNHPDLNLRLMTSDSGDLLVENLTKYLQKGPSGITTNIACLRDEEWKIHTVEVQRKKEGTDSPQYMYEFEMRFGRQSGGRYEFGNHGERETIRLRQMSSRDHGESEQPP</sequence>
<keyword evidence="2" id="KW-1185">Reference proteome</keyword>
<evidence type="ECO:0000313" key="2">
    <source>
        <dbReference type="Proteomes" id="UP001143910"/>
    </source>
</evidence>
<proteinExistence type="predicted"/>
<gene>
    <name evidence="1" type="ORF">NQ176_g3927</name>
</gene>
<evidence type="ECO:0000313" key="1">
    <source>
        <dbReference type="EMBL" id="KAJ2978242.1"/>
    </source>
</evidence>
<accession>A0ACC1NH64</accession>
<dbReference type="EMBL" id="JANJQO010000395">
    <property type="protein sequence ID" value="KAJ2978242.1"/>
    <property type="molecule type" value="Genomic_DNA"/>
</dbReference>